<keyword evidence="6" id="KW-0769">Symport</keyword>
<proteinExistence type="inferred from homology"/>
<accession>A0A401FY54</accession>
<comment type="similarity">
    <text evidence="2 13">Belongs to the sodium:solute symporter (SSF) (TC 2.A.21) family.</text>
</comment>
<keyword evidence="7 14" id="KW-1133">Transmembrane helix</keyword>
<dbReference type="Gene3D" id="1.20.1730.10">
    <property type="entry name" value="Sodium/glucose cotransporter"/>
    <property type="match status" value="1"/>
</dbReference>
<reference evidence="16" key="2">
    <citation type="submission" date="2019-01" db="EMBL/GenBank/DDBJ databases">
        <title>Genome sequence of Desulfonema ishimotonii strain Tokyo 01.</title>
        <authorList>
            <person name="Fukui M."/>
        </authorList>
    </citation>
    <scope>NUCLEOTIDE SEQUENCE [LARGE SCALE GENOMIC DNA]</scope>
    <source>
        <strain evidence="16">Tokyo 01</strain>
    </source>
</reference>
<keyword evidence="8" id="KW-0915">Sodium</keyword>
<protein>
    <submittedName>
        <fullName evidence="15">Sodium:solute symporter</fullName>
    </submittedName>
</protein>
<evidence type="ECO:0000313" key="16">
    <source>
        <dbReference type="Proteomes" id="UP000288096"/>
    </source>
</evidence>
<dbReference type="InterPro" id="IPR001734">
    <property type="entry name" value="Na/solute_symporter"/>
</dbReference>
<comment type="subcellular location">
    <subcellularLocation>
        <location evidence="1">Cell membrane</location>
        <topology evidence="1">Multi-pass membrane protein</topology>
    </subcellularLocation>
</comment>
<dbReference type="InterPro" id="IPR050277">
    <property type="entry name" value="Sodium:Solute_Symporter"/>
</dbReference>
<feature type="transmembrane region" description="Helical" evidence="14">
    <location>
        <begin position="325"/>
        <end position="347"/>
    </location>
</feature>
<evidence type="ECO:0000256" key="6">
    <source>
        <dbReference type="ARBA" id="ARBA00022847"/>
    </source>
</evidence>
<feature type="transmembrane region" description="Helical" evidence="14">
    <location>
        <begin position="453"/>
        <end position="472"/>
    </location>
</feature>
<dbReference type="PANTHER" id="PTHR48086">
    <property type="entry name" value="SODIUM/PROLINE SYMPORTER-RELATED"/>
    <property type="match status" value="1"/>
</dbReference>
<feature type="transmembrane region" description="Helical" evidence="14">
    <location>
        <begin position="427"/>
        <end position="447"/>
    </location>
</feature>
<name>A0A401FY54_9BACT</name>
<feature type="transmembrane region" description="Helical" evidence="14">
    <location>
        <begin position="185"/>
        <end position="202"/>
    </location>
</feature>
<keyword evidence="16" id="KW-1185">Reference proteome</keyword>
<organism evidence="15 16">
    <name type="scientific">Desulfonema ishimotonii</name>
    <dbReference type="NCBI Taxonomy" id="45657"/>
    <lineage>
        <taxon>Bacteria</taxon>
        <taxon>Pseudomonadati</taxon>
        <taxon>Thermodesulfobacteriota</taxon>
        <taxon>Desulfobacteria</taxon>
        <taxon>Desulfobacterales</taxon>
        <taxon>Desulfococcaceae</taxon>
        <taxon>Desulfonema</taxon>
    </lineage>
</organism>
<dbReference type="GO" id="GO:0015293">
    <property type="term" value="F:symporter activity"/>
    <property type="evidence" value="ECO:0007669"/>
    <property type="project" value="UniProtKB-KW"/>
</dbReference>
<keyword evidence="10 14" id="KW-0472">Membrane</keyword>
<feature type="transmembrane region" description="Helical" evidence="14">
    <location>
        <begin position="264"/>
        <end position="284"/>
    </location>
</feature>
<keyword evidence="3" id="KW-0813">Transport</keyword>
<evidence type="ECO:0000256" key="4">
    <source>
        <dbReference type="ARBA" id="ARBA00022475"/>
    </source>
</evidence>
<dbReference type="PROSITE" id="PS50283">
    <property type="entry name" value="NA_SOLUT_SYMP_3"/>
    <property type="match status" value="1"/>
</dbReference>
<keyword evidence="11" id="KW-0739">Sodium transport</keyword>
<evidence type="ECO:0000256" key="11">
    <source>
        <dbReference type="ARBA" id="ARBA00023201"/>
    </source>
</evidence>
<dbReference type="EMBL" id="BEXT01000001">
    <property type="protein sequence ID" value="GBC61890.1"/>
    <property type="molecule type" value="Genomic_DNA"/>
</dbReference>
<feature type="transmembrane region" description="Helical" evidence="14">
    <location>
        <begin position="123"/>
        <end position="148"/>
    </location>
</feature>
<feature type="transmembrane region" description="Helical" evidence="14">
    <location>
        <begin position="6"/>
        <end position="24"/>
    </location>
</feature>
<evidence type="ECO:0000256" key="10">
    <source>
        <dbReference type="ARBA" id="ARBA00023136"/>
    </source>
</evidence>
<feature type="transmembrane region" description="Helical" evidence="14">
    <location>
        <begin position="73"/>
        <end position="92"/>
    </location>
</feature>
<evidence type="ECO:0000256" key="9">
    <source>
        <dbReference type="ARBA" id="ARBA00023065"/>
    </source>
</evidence>
<evidence type="ECO:0000256" key="3">
    <source>
        <dbReference type="ARBA" id="ARBA00022448"/>
    </source>
</evidence>
<dbReference type="GO" id="GO:0005886">
    <property type="term" value="C:plasma membrane"/>
    <property type="evidence" value="ECO:0007669"/>
    <property type="project" value="UniProtKB-SubCell"/>
</dbReference>
<evidence type="ECO:0000256" key="8">
    <source>
        <dbReference type="ARBA" id="ARBA00023053"/>
    </source>
</evidence>
<sequence>MTVKVTVIALYLLMIVGIGIVGMRKTRSFSDFFLGGGKVGPWMTSFTYATSYFSAVLFIGFAGKIGWGFGYSALWIAVGNALVGVMGVWWLMGFRIKEMSVEYGVSTMSEFFEKRYESRFLKLFAALSIFIFFIPYSSAVFMGLSYLFESNFNIPYTWALGLIGFFTAIYLVLGGYKSMTMLDMLFGQIMIAGVIILLWFTLGKGGGLANMTARLSAVDPRLTGVVGPPGIWPLFCIVFLTSVAPFGMPQLVQKFYAIRDRRAVRIGTVASTGFALLISGVAYFTGATTRLFLSPDTTPGAFRDGRPVFDALMPEMLANVIPDSLSVLMLLLVLSASMSTLAALVLISSSSVVKDLYAGFIRPDADDATLTCLMRWGNAFFVLLSVLLAYLKPATIVAILGTSWGAIGSVFLGPFIWGLFTRSANKFGAIASSVLGLSACVFLYVTGSPSPEAGTVGMLVSLGVNPVASYACTVFREGRYGMVAGGKGK</sequence>
<dbReference type="Proteomes" id="UP000288096">
    <property type="component" value="Unassembled WGS sequence"/>
</dbReference>
<feature type="transmembrane region" description="Helical" evidence="14">
    <location>
        <begin position="396"/>
        <end position="420"/>
    </location>
</feature>
<evidence type="ECO:0000313" key="15">
    <source>
        <dbReference type="EMBL" id="GBC61890.1"/>
    </source>
</evidence>
<dbReference type="Pfam" id="PF00474">
    <property type="entry name" value="SSF"/>
    <property type="match status" value="1"/>
</dbReference>
<reference evidence="16" key="1">
    <citation type="submission" date="2017-11" db="EMBL/GenBank/DDBJ databases">
        <authorList>
            <person name="Watanabe M."/>
            <person name="Kojima H."/>
        </authorList>
    </citation>
    <scope>NUCLEOTIDE SEQUENCE [LARGE SCALE GENOMIC DNA]</scope>
    <source>
        <strain evidence="16">Tokyo 01</strain>
    </source>
</reference>
<feature type="transmembrane region" description="Helical" evidence="14">
    <location>
        <begin position="368"/>
        <end position="390"/>
    </location>
</feature>
<keyword evidence="5 14" id="KW-0812">Transmembrane</keyword>
<evidence type="ECO:0000256" key="2">
    <source>
        <dbReference type="ARBA" id="ARBA00006434"/>
    </source>
</evidence>
<evidence type="ECO:0000256" key="5">
    <source>
        <dbReference type="ARBA" id="ARBA00022692"/>
    </source>
</evidence>
<comment type="caution">
    <text evidence="15">The sequence shown here is derived from an EMBL/GenBank/DDBJ whole genome shotgun (WGS) entry which is preliminary data.</text>
</comment>
<dbReference type="OrthoDB" id="9789704at2"/>
<evidence type="ECO:0000256" key="12">
    <source>
        <dbReference type="ARBA" id="ARBA00033708"/>
    </source>
</evidence>
<evidence type="ECO:0000256" key="13">
    <source>
        <dbReference type="RuleBase" id="RU362091"/>
    </source>
</evidence>
<dbReference type="InterPro" id="IPR038377">
    <property type="entry name" value="Na/Glc_symporter_sf"/>
</dbReference>
<evidence type="ECO:0000256" key="14">
    <source>
        <dbReference type="SAM" id="Phobius"/>
    </source>
</evidence>
<dbReference type="RefSeq" id="WP_124329122.1">
    <property type="nucleotide sequence ID" value="NZ_BEXT01000001.1"/>
</dbReference>
<dbReference type="AlphaFoldDB" id="A0A401FY54"/>
<comment type="catalytic activity">
    <reaction evidence="12">
        <text>L-proline(in) + Na(+)(in) = L-proline(out) + Na(+)(out)</text>
        <dbReference type="Rhea" id="RHEA:28967"/>
        <dbReference type="ChEBI" id="CHEBI:29101"/>
        <dbReference type="ChEBI" id="CHEBI:60039"/>
    </reaction>
</comment>
<evidence type="ECO:0000256" key="7">
    <source>
        <dbReference type="ARBA" id="ARBA00022989"/>
    </source>
</evidence>
<keyword evidence="9" id="KW-0406">Ion transport</keyword>
<feature type="transmembrane region" description="Helical" evidence="14">
    <location>
        <begin position="45"/>
        <end position="67"/>
    </location>
</feature>
<gene>
    <name evidence="15" type="ORF">DENIS_2852</name>
</gene>
<feature type="transmembrane region" description="Helical" evidence="14">
    <location>
        <begin position="231"/>
        <end position="252"/>
    </location>
</feature>
<dbReference type="GO" id="GO:0006814">
    <property type="term" value="P:sodium ion transport"/>
    <property type="evidence" value="ECO:0007669"/>
    <property type="project" value="UniProtKB-KW"/>
</dbReference>
<evidence type="ECO:0000256" key="1">
    <source>
        <dbReference type="ARBA" id="ARBA00004651"/>
    </source>
</evidence>
<keyword evidence="4" id="KW-1003">Cell membrane</keyword>
<dbReference type="PANTHER" id="PTHR48086:SF3">
    <property type="entry name" value="SODIUM_PROLINE SYMPORTER"/>
    <property type="match status" value="1"/>
</dbReference>
<feature type="transmembrane region" description="Helical" evidence="14">
    <location>
        <begin position="154"/>
        <end position="173"/>
    </location>
</feature>